<dbReference type="PROSITE" id="PS51186">
    <property type="entry name" value="GNAT"/>
    <property type="match status" value="1"/>
</dbReference>
<dbReference type="Proteomes" id="UP000446768">
    <property type="component" value="Unassembled WGS sequence"/>
</dbReference>
<evidence type="ECO:0000313" key="3">
    <source>
        <dbReference type="Proteomes" id="UP000446768"/>
    </source>
</evidence>
<keyword evidence="2" id="KW-0808">Transferase</keyword>
<dbReference type="RefSeq" id="WP_154371710.1">
    <property type="nucleotide sequence ID" value="NZ_WKJJ01000003.1"/>
</dbReference>
<evidence type="ECO:0000259" key="1">
    <source>
        <dbReference type="PROSITE" id="PS51186"/>
    </source>
</evidence>
<dbReference type="SUPFAM" id="SSF55729">
    <property type="entry name" value="Acyl-CoA N-acyltransferases (Nat)"/>
    <property type="match status" value="1"/>
</dbReference>
<dbReference type="PANTHER" id="PTHR43792">
    <property type="entry name" value="GNAT FAMILY, PUTATIVE (AFU_ORTHOLOGUE AFUA_3G00765)-RELATED-RELATED"/>
    <property type="match status" value="1"/>
</dbReference>
<dbReference type="PANTHER" id="PTHR43792:SF1">
    <property type="entry name" value="N-ACETYLTRANSFERASE DOMAIN-CONTAINING PROTEIN"/>
    <property type="match status" value="1"/>
</dbReference>
<evidence type="ECO:0000313" key="2">
    <source>
        <dbReference type="EMBL" id="MRV71229.1"/>
    </source>
</evidence>
<name>A0A7X2IJZ0_9BURK</name>
<protein>
    <submittedName>
        <fullName evidence="2">GNAT family N-acetyltransferase</fullName>
    </submittedName>
</protein>
<keyword evidence="3" id="KW-1185">Reference proteome</keyword>
<accession>A0A7X2IJZ0</accession>
<dbReference type="EMBL" id="WKJJ01000003">
    <property type="protein sequence ID" value="MRV71229.1"/>
    <property type="molecule type" value="Genomic_DNA"/>
</dbReference>
<gene>
    <name evidence="2" type="ORF">GJ700_05785</name>
</gene>
<sequence>MLILSTERLNLRTVNADDAPFYLELVNDPSWIANIGDRGIRTVEAARTALLEGPVAAHLRLGYSLYLVERRSDGVPMGLCGLLKRDFLPGTDIGYALARRYWGHGYAREAAAAVLAHARDTLKLPCLMAITHPDNQPSIDLLAKLGWQYVERKQLPGYDGDSNIYRLEF</sequence>
<dbReference type="InterPro" id="IPR051531">
    <property type="entry name" value="N-acetyltransferase"/>
</dbReference>
<dbReference type="InterPro" id="IPR016181">
    <property type="entry name" value="Acyl_CoA_acyltransferase"/>
</dbReference>
<proteinExistence type="predicted"/>
<reference evidence="2 3" key="1">
    <citation type="submission" date="2019-11" db="EMBL/GenBank/DDBJ databases">
        <title>Novel species isolated from a subtropical stream in China.</title>
        <authorList>
            <person name="Lu H."/>
        </authorList>
    </citation>
    <scope>NUCLEOTIDE SEQUENCE [LARGE SCALE GENOMIC DNA]</scope>
    <source>
        <strain evidence="2 3">FT92W</strain>
    </source>
</reference>
<dbReference type="Pfam" id="PF13302">
    <property type="entry name" value="Acetyltransf_3"/>
    <property type="match status" value="1"/>
</dbReference>
<organism evidence="2 3">
    <name type="scientific">Pseudoduganella rivuli</name>
    <dbReference type="NCBI Taxonomy" id="2666085"/>
    <lineage>
        <taxon>Bacteria</taxon>
        <taxon>Pseudomonadati</taxon>
        <taxon>Pseudomonadota</taxon>
        <taxon>Betaproteobacteria</taxon>
        <taxon>Burkholderiales</taxon>
        <taxon>Oxalobacteraceae</taxon>
        <taxon>Telluria group</taxon>
        <taxon>Pseudoduganella</taxon>
    </lineage>
</organism>
<feature type="domain" description="N-acetyltransferase" evidence="1">
    <location>
        <begin position="9"/>
        <end position="169"/>
    </location>
</feature>
<dbReference type="InterPro" id="IPR000182">
    <property type="entry name" value="GNAT_dom"/>
</dbReference>
<dbReference type="GO" id="GO:0016747">
    <property type="term" value="F:acyltransferase activity, transferring groups other than amino-acyl groups"/>
    <property type="evidence" value="ECO:0007669"/>
    <property type="project" value="InterPro"/>
</dbReference>
<dbReference type="AlphaFoldDB" id="A0A7X2IJZ0"/>
<comment type="caution">
    <text evidence="2">The sequence shown here is derived from an EMBL/GenBank/DDBJ whole genome shotgun (WGS) entry which is preliminary data.</text>
</comment>
<dbReference type="Gene3D" id="3.40.630.30">
    <property type="match status" value="1"/>
</dbReference>